<evidence type="ECO:0000259" key="7">
    <source>
        <dbReference type="Pfam" id="PF09924"/>
    </source>
</evidence>
<dbReference type="RefSeq" id="WP_163178545.1">
    <property type="nucleotide sequence ID" value="NZ_JAAIWM010000002.1"/>
</dbReference>
<evidence type="ECO:0000256" key="2">
    <source>
        <dbReference type="ARBA" id="ARBA00022475"/>
    </source>
</evidence>
<evidence type="ECO:0000313" key="8">
    <source>
        <dbReference type="EMBL" id="NEY71172.1"/>
    </source>
</evidence>
<dbReference type="InterPro" id="IPR024320">
    <property type="entry name" value="LPG_synthase_C"/>
</dbReference>
<comment type="caution">
    <text evidence="8">The sequence shown here is derived from an EMBL/GenBank/DDBJ whole genome shotgun (WGS) entry which is preliminary data.</text>
</comment>
<dbReference type="PANTHER" id="PTHR34697:SF2">
    <property type="entry name" value="PHOSPHATIDYLGLYCEROL LYSYLTRANSFERASE"/>
    <property type="match status" value="1"/>
</dbReference>
<accession>A0A6M0Q4K3</accession>
<comment type="subcellular location">
    <subcellularLocation>
        <location evidence="1">Cell membrane</location>
        <topology evidence="1">Multi-pass membrane protein</topology>
    </subcellularLocation>
</comment>
<dbReference type="Pfam" id="PF09924">
    <property type="entry name" value="LPG_synthase_C"/>
    <property type="match status" value="1"/>
</dbReference>
<keyword evidence="4 6" id="KW-1133">Transmembrane helix</keyword>
<keyword evidence="5 6" id="KW-0472">Membrane</keyword>
<dbReference type="InterPro" id="IPR051211">
    <property type="entry name" value="PG_lysyltransferase"/>
</dbReference>
<evidence type="ECO:0000256" key="1">
    <source>
        <dbReference type="ARBA" id="ARBA00004651"/>
    </source>
</evidence>
<dbReference type="GO" id="GO:0055091">
    <property type="term" value="P:phospholipid homeostasis"/>
    <property type="evidence" value="ECO:0007669"/>
    <property type="project" value="TreeGrafter"/>
</dbReference>
<keyword evidence="2" id="KW-1003">Cell membrane</keyword>
<gene>
    <name evidence="8" type="ORF">G4D63_05395</name>
</gene>
<keyword evidence="3 6" id="KW-0812">Transmembrane</keyword>
<protein>
    <submittedName>
        <fullName evidence="8">DUF2156 domain-containing protein</fullName>
    </submittedName>
</protein>
<dbReference type="PANTHER" id="PTHR34697">
    <property type="entry name" value="PHOSPHATIDYLGLYCEROL LYSYLTRANSFERASE"/>
    <property type="match status" value="1"/>
</dbReference>
<dbReference type="EMBL" id="JAAIWM010000002">
    <property type="protein sequence ID" value="NEY71172.1"/>
    <property type="molecule type" value="Genomic_DNA"/>
</dbReference>
<evidence type="ECO:0000256" key="5">
    <source>
        <dbReference type="ARBA" id="ARBA00023136"/>
    </source>
</evidence>
<dbReference type="Proteomes" id="UP000481043">
    <property type="component" value="Unassembled WGS sequence"/>
</dbReference>
<dbReference type="GO" id="GO:0005886">
    <property type="term" value="C:plasma membrane"/>
    <property type="evidence" value="ECO:0007669"/>
    <property type="project" value="UniProtKB-SubCell"/>
</dbReference>
<name>A0A6M0Q4K3_9BACI</name>
<dbReference type="InterPro" id="IPR016181">
    <property type="entry name" value="Acyl_CoA_acyltransferase"/>
</dbReference>
<proteinExistence type="predicted"/>
<dbReference type="GO" id="GO:0016755">
    <property type="term" value="F:aminoacyltransferase activity"/>
    <property type="evidence" value="ECO:0007669"/>
    <property type="project" value="TreeGrafter"/>
</dbReference>
<dbReference type="AlphaFoldDB" id="A0A6M0Q4K3"/>
<dbReference type="SUPFAM" id="SSF55729">
    <property type="entry name" value="Acyl-CoA N-acyltransferases (Nat)"/>
    <property type="match status" value="1"/>
</dbReference>
<keyword evidence="9" id="KW-1185">Reference proteome</keyword>
<evidence type="ECO:0000313" key="9">
    <source>
        <dbReference type="Proteomes" id="UP000481043"/>
    </source>
</evidence>
<evidence type="ECO:0000256" key="4">
    <source>
        <dbReference type="ARBA" id="ARBA00022989"/>
    </source>
</evidence>
<feature type="transmembrane region" description="Helical" evidence="6">
    <location>
        <begin position="6"/>
        <end position="24"/>
    </location>
</feature>
<organism evidence="8 9">
    <name type="scientific">Bacillus mesophilus</name>
    <dbReference type="NCBI Taxonomy" id="1808955"/>
    <lineage>
        <taxon>Bacteria</taxon>
        <taxon>Bacillati</taxon>
        <taxon>Bacillota</taxon>
        <taxon>Bacilli</taxon>
        <taxon>Bacillales</taxon>
        <taxon>Bacillaceae</taxon>
        <taxon>Bacillus</taxon>
    </lineage>
</organism>
<reference evidence="8 9" key="1">
    <citation type="submission" date="2020-02" db="EMBL/GenBank/DDBJ databases">
        <title>Bacillus aquiflavi sp. nov., isolated from yellow water of strong flavor Chinese baijiu in Yibin region of China.</title>
        <authorList>
            <person name="Xie J."/>
        </authorList>
    </citation>
    <scope>NUCLEOTIDE SEQUENCE [LARGE SCALE GENOMIC DNA]</scope>
    <source>
        <strain evidence="8 9">SA4</strain>
    </source>
</reference>
<sequence>MITITVIVAIIFLMTVISGYYYYYKMRSSKTMLNNSCLIELFSFIKNNGGHFLSHLMFLNDKYGYYAANRSVYFSFQKKVGKIIVLGDPIGNGSLFKEAITELQDQCKSNRSNQPIFYQISSTYKSIYEELRYRVIKIGEEAKVYLPDYNLEGKKKTRLRTPRNKLEREGFSVQVVSPPHTSKLMTDVKFVSDTWLGNRSEKGFSVSFFDYSYISRFPIAVLYNNLGDIVAFATLPSNNNQNGETTIHIDLMRYLPDSPNGTMDYLFTSIFFWGKDQGYDYCSLGMAPLSNVSDDRIPRTLYEKAASFMFEHGEYLYKFKGLKEFKAKFATHWEPRYIAYKRTTTIGVLFRLVLLIHKSSEKRKRSRVVYQLLRKAS</sequence>
<feature type="domain" description="Phosphatidylglycerol lysyltransferase C-terminal" evidence="7">
    <location>
        <begin position="46"/>
        <end position="340"/>
    </location>
</feature>
<evidence type="ECO:0000256" key="3">
    <source>
        <dbReference type="ARBA" id="ARBA00022692"/>
    </source>
</evidence>
<evidence type="ECO:0000256" key="6">
    <source>
        <dbReference type="SAM" id="Phobius"/>
    </source>
</evidence>